<accession>A0A8S9PY61</accession>
<name>A0A8S9PY61_BRACR</name>
<comment type="caution">
    <text evidence="1">The sequence shown here is derived from an EMBL/GenBank/DDBJ whole genome shotgun (WGS) entry which is preliminary data.</text>
</comment>
<evidence type="ECO:0000313" key="2">
    <source>
        <dbReference type="Proteomes" id="UP000712600"/>
    </source>
</evidence>
<proteinExistence type="predicted"/>
<gene>
    <name evidence="1" type="ORF">F2Q69_00046829</name>
</gene>
<dbReference type="EMBL" id="QGKX02001347">
    <property type="protein sequence ID" value="KAF3526995.1"/>
    <property type="molecule type" value="Genomic_DNA"/>
</dbReference>
<evidence type="ECO:0000313" key="1">
    <source>
        <dbReference type="EMBL" id="KAF3526995.1"/>
    </source>
</evidence>
<sequence length="87" mass="9667">MASKGMGRLTIVKSVSCFRPHAFAVSITIPSEGIDLPSKLERSSRLSTFLEMIVFLDLRSSRSIDPMRLSRVWSGSIVALRKLRSVS</sequence>
<protein>
    <submittedName>
        <fullName evidence="1">Uncharacterized protein</fullName>
    </submittedName>
</protein>
<dbReference type="AlphaFoldDB" id="A0A8S9PY61"/>
<reference evidence="1" key="1">
    <citation type="submission" date="2019-12" db="EMBL/GenBank/DDBJ databases">
        <title>Genome sequencing and annotation of Brassica cretica.</title>
        <authorList>
            <person name="Studholme D.J."/>
            <person name="Sarris P."/>
        </authorList>
    </citation>
    <scope>NUCLEOTIDE SEQUENCE</scope>
    <source>
        <strain evidence="1">PFS-109/04</strain>
        <tissue evidence="1">Leaf</tissue>
    </source>
</reference>
<organism evidence="1 2">
    <name type="scientific">Brassica cretica</name>
    <name type="common">Mustard</name>
    <dbReference type="NCBI Taxonomy" id="69181"/>
    <lineage>
        <taxon>Eukaryota</taxon>
        <taxon>Viridiplantae</taxon>
        <taxon>Streptophyta</taxon>
        <taxon>Embryophyta</taxon>
        <taxon>Tracheophyta</taxon>
        <taxon>Spermatophyta</taxon>
        <taxon>Magnoliopsida</taxon>
        <taxon>eudicotyledons</taxon>
        <taxon>Gunneridae</taxon>
        <taxon>Pentapetalae</taxon>
        <taxon>rosids</taxon>
        <taxon>malvids</taxon>
        <taxon>Brassicales</taxon>
        <taxon>Brassicaceae</taxon>
        <taxon>Brassiceae</taxon>
        <taxon>Brassica</taxon>
    </lineage>
</organism>
<dbReference type="Proteomes" id="UP000712600">
    <property type="component" value="Unassembled WGS sequence"/>
</dbReference>